<comment type="caution">
    <text evidence="2">The sequence shown here is derived from an EMBL/GenBank/DDBJ whole genome shotgun (WGS) entry which is preliminary data.</text>
</comment>
<protein>
    <submittedName>
        <fullName evidence="2">Uncharacterized protein</fullName>
    </submittedName>
</protein>
<dbReference type="Proteomes" id="UP000663868">
    <property type="component" value="Unassembled WGS sequence"/>
</dbReference>
<evidence type="ECO:0000313" key="4">
    <source>
        <dbReference type="EMBL" id="CAF3508373.1"/>
    </source>
</evidence>
<dbReference type="Proteomes" id="UP000663860">
    <property type="component" value="Unassembled WGS sequence"/>
</dbReference>
<evidence type="ECO:0000256" key="1">
    <source>
        <dbReference type="SAM" id="MobiDB-lite"/>
    </source>
</evidence>
<organism evidence="2 6">
    <name type="scientific">Adineta steineri</name>
    <dbReference type="NCBI Taxonomy" id="433720"/>
    <lineage>
        <taxon>Eukaryota</taxon>
        <taxon>Metazoa</taxon>
        <taxon>Spiralia</taxon>
        <taxon>Gnathifera</taxon>
        <taxon>Rotifera</taxon>
        <taxon>Eurotatoria</taxon>
        <taxon>Bdelloidea</taxon>
        <taxon>Adinetida</taxon>
        <taxon>Adinetidae</taxon>
        <taxon>Adineta</taxon>
    </lineage>
</organism>
<name>A0A813RV99_9BILA</name>
<evidence type="ECO:0000313" key="3">
    <source>
        <dbReference type="EMBL" id="CAF0790916.1"/>
    </source>
</evidence>
<accession>A0A813RV99</accession>
<feature type="compositionally biased region" description="Polar residues" evidence="1">
    <location>
        <begin position="38"/>
        <end position="49"/>
    </location>
</feature>
<dbReference type="Proteomes" id="UP000663844">
    <property type="component" value="Unassembled WGS sequence"/>
</dbReference>
<dbReference type="EMBL" id="CAJOAZ010000631">
    <property type="protein sequence ID" value="CAF3687272.1"/>
    <property type="molecule type" value="Genomic_DNA"/>
</dbReference>
<dbReference type="Proteomes" id="UP000663845">
    <property type="component" value="Unassembled WGS sequence"/>
</dbReference>
<reference evidence="2" key="1">
    <citation type="submission" date="2021-02" db="EMBL/GenBank/DDBJ databases">
        <authorList>
            <person name="Nowell W R."/>
        </authorList>
    </citation>
    <scope>NUCLEOTIDE SEQUENCE</scope>
</reference>
<evidence type="ECO:0000313" key="6">
    <source>
        <dbReference type="Proteomes" id="UP000663860"/>
    </source>
</evidence>
<dbReference type="AlphaFoldDB" id="A0A813RV99"/>
<dbReference type="EMBL" id="CAJOBB010000010">
    <property type="protein sequence ID" value="CAF3508373.1"/>
    <property type="molecule type" value="Genomic_DNA"/>
</dbReference>
<gene>
    <name evidence="2" type="ORF">IZO911_LOCUS6147</name>
    <name evidence="3" type="ORF">JYZ213_LOCUS4724</name>
    <name evidence="4" type="ORF">KXQ929_LOCUS466</name>
    <name evidence="5" type="ORF">OXD698_LOCUS11343</name>
</gene>
<evidence type="ECO:0000313" key="2">
    <source>
        <dbReference type="EMBL" id="CAF0786451.1"/>
    </source>
</evidence>
<proteinExistence type="predicted"/>
<dbReference type="EMBL" id="CAJNOG010000027">
    <property type="protein sequence ID" value="CAF0790916.1"/>
    <property type="molecule type" value="Genomic_DNA"/>
</dbReference>
<sequence length="204" mass="23525">MGHYGKHIIDPETGLCEICDKNAIQEVRQGKGLDQQPAHRNNNSGPNGQRSHRVSYADNQMIPRYNTPASVRPMKQQAYTPPPPASDMWYGGPRRKINSGTGILQQRTPRNYGPQHTRFAPNQMHPMPMDPHFQPSRMYPAEAHRRPYRVAPLEQHPYYQPQPLPVRRVYNKFPPGVYDPMPPVTYFAPPPFKEPQVFHIRLTD</sequence>
<evidence type="ECO:0000313" key="5">
    <source>
        <dbReference type="EMBL" id="CAF3687272.1"/>
    </source>
</evidence>
<feature type="region of interest" description="Disordered" evidence="1">
    <location>
        <begin position="31"/>
        <end position="52"/>
    </location>
</feature>
<dbReference type="EMBL" id="CAJNOE010000038">
    <property type="protein sequence ID" value="CAF0786451.1"/>
    <property type="molecule type" value="Genomic_DNA"/>
</dbReference>